<dbReference type="SUPFAM" id="SSF81383">
    <property type="entry name" value="F-box domain"/>
    <property type="match status" value="1"/>
</dbReference>
<evidence type="ECO:0000313" key="1">
    <source>
        <dbReference type="EMBL" id="RXH95044.1"/>
    </source>
</evidence>
<name>A0A498JMC9_MALDO</name>
<dbReference type="PANTHER" id="PTHR38926">
    <property type="entry name" value="F-BOX DOMAIN CONTAINING PROTEIN, EXPRESSED"/>
    <property type="match status" value="1"/>
</dbReference>
<dbReference type="SUPFAM" id="SSF52058">
    <property type="entry name" value="L domain-like"/>
    <property type="match status" value="1"/>
</dbReference>
<dbReference type="EMBL" id="RDQH01000333">
    <property type="protein sequence ID" value="RXH95044.1"/>
    <property type="molecule type" value="Genomic_DNA"/>
</dbReference>
<dbReference type="AlphaFoldDB" id="A0A498JMC9"/>
<proteinExistence type="predicted"/>
<evidence type="ECO:0000313" key="2">
    <source>
        <dbReference type="Proteomes" id="UP000290289"/>
    </source>
</evidence>
<comment type="caution">
    <text evidence="1">The sequence shown here is derived from an EMBL/GenBank/DDBJ whole genome shotgun (WGS) entry which is preliminary data.</text>
</comment>
<dbReference type="PANTHER" id="PTHR38926:SF13">
    <property type="entry name" value="F-BOX DOMAIN CONTAINING PROTEIN, EXPRESSED"/>
    <property type="match status" value="1"/>
</dbReference>
<dbReference type="Gene3D" id="1.20.1280.50">
    <property type="match status" value="1"/>
</dbReference>
<accession>A0A498JMC9</accession>
<organism evidence="1 2">
    <name type="scientific">Malus domestica</name>
    <name type="common">Apple</name>
    <name type="synonym">Pyrus malus</name>
    <dbReference type="NCBI Taxonomy" id="3750"/>
    <lineage>
        <taxon>Eukaryota</taxon>
        <taxon>Viridiplantae</taxon>
        <taxon>Streptophyta</taxon>
        <taxon>Embryophyta</taxon>
        <taxon>Tracheophyta</taxon>
        <taxon>Spermatophyta</taxon>
        <taxon>Magnoliopsida</taxon>
        <taxon>eudicotyledons</taxon>
        <taxon>Gunneridae</taxon>
        <taxon>Pentapetalae</taxon>
        <taxon>rosids</taxon>
        <taxon>fabids</taxon>
        <taxon>Rosales</taxon>
        <taxon>Rosaceae</taxon>
        <taxon>Amygdaloideae</taxon>
        <taxon>Maleae</taxon>
        <taxon>Malus</taxon>
    </lineage>
</organism>
<keyword evidence="2" id="KW-1185">Reference proteome</keyword>
<dbReference type="InterPro" id="IPR036047">
    <property type="entry name" value="F-box-like_dom_sf"/>
</dbReference>
<dbReference type="Proteomes" id="UP000290289">
    <property type="component" value="Chromosome 7"/>
</dbReference>
<dbReference type="Gene3D" id="3.80.10.10">
    <property type="entry name" value="Ribonuclease Inhibitor"/>
    <property type="match status" value="2"/>
</dbReference>
<dbReference type="InterPro" id="IPR032675">
    <property type="entry name" value="LRR_dom_sf"/>
</dbReference>
<dbReference type="STRING" id="3750.A0A498JMC9"/>
<gene>
    <name evidence="1" type="ORF">DVH24_024728</name>
</gene>
<protein>
    <submittedName>
        <fullName evidence="1">Uncharacterized protein</fullName>
    </submittedName>
</protein>
<reference evidence="1 2" key="1">
    <citation type="submission" date="2018-10" db="EMBL/GenBank/DDBJ databases">
        <title>A high-quality apple genome assembly.</title>
        <authorList>
            <person name="Hu J."/>
        </authorList>
    </citation>
    <scope>NUCLEOTIDE SEQUENCE [LARGE SCALE GENOMIC DNA]</scope>
    <source>
        <strain evidence="2">cv. HFTH1</strain>
        <tissue evidence="1">Young leaf</tissue>
    </source>
</reference>
<sequence length="472" mass="53960">MPSMANPLYLLEEIEGNCKNFSELKIMGPCDSLFASTVVAYLPKLKVLSLRCSMLLEDDLITILDGLKHLEVINISHCLLIETPPPTATRRLVRELIRLFSRCLSVAKIFNMHAGHLQGWHKEFDTVCQPNPATKEPKTTRDSRETMSCDNSRMTLGRWEDLNADILWKILDCFDDTSESDDSSSAIGKVNCSAVCKKWRSTLCDPRLWNTLDLSTMKSHFIKTPDKPYVYVCSRSEMALSRALKISLSLSHRNITTLIFNLQLYVPNDLFIYTAERCPNLKRLVMPSWNKIEIDGIRKAIGCWKDLESLTIGNIEWTEFLVLLKAISNNCKYFSELKLIGATNPTCNFALELVKYLPNLKVLSLRCSMFVKDALTTMLDGLQNLQVLNVSHCLVLAEIPQLGQDVVIVKELDRSVVHKASRLRRFITCMHMQDDDSSCVMCMRNRNDEGIVRWYRYEEGLWKEDEVKSLAV</sequence>